<accession>A0A671RZY1</accession>
<name>A0A671RZY1_9TELE</name>
<dbReference type="Proteomes" id="UP000472260">
    <property type="component" value="Unassembled WGS sequence"/>
</dbReference>
<organism evidence="1 2">
    <name type="scientific">Sinocyclocheilus anshuiensis</name>
    <dbReference type="NCBI Taxonomy" id="1608454"/>
    <lineage>
        <taxon>Eukaryota</taxon>
        <taxon>Metazoa</taxon>
        <taxon>Chordata</taxon>
        <taxon>Craniata</taxon>
        <taxon>Vertebrata</taxon>
        <taxon>Euteleostomi</taxon>
        <taxon>Actinopterygii</taxon>
        <taxon>Neopterygii</taxon>
        <taxon>Teleostei</taxon>
        <taxon>Ostariophysi</taxon>
        <taxon>Cypriniformes</taxon>
        <taxon>Cyprinidae</taxon>
        <taxon>Cyprininae</taxon>
        <taxon>Sinocyclocheilus</taxon>
    </lineage>
</organism>
<sequence length="134" mass="14884">MNCEFMLGNKHFVIWVSSYLEVVRIYVELLGVQHTQFSIDGFDVVHVLHGSVQAMQHDFTVSSNHGVSHDGSGIVQVSKVAEVPLGPRVNDKTSTNQNEEKEHFHLGEDVLDGGPLKFCPLNHVSDCRCSDKVP</sequence>
<dbReference type="AlphaFoldDB" id="A0A671RZY1"/>
<proteinExistence type="predicted"/>
<dbReference type="Ensembl" id="ENSSANT00000094853.1">
    <property type="protein sequence ID" value="ENSSANP00000089285.1"/>
    <property type="gene ID" value="ENSSANG00000044225.1"/>
</dbReference>
<protein>
    <submittedName>
        <fullName evidence="1">Uncharacterized protein</fullName>
    </submittedName>
</protein>
<keyword evidence="2" id="KW-1185">Reference proteome</keyword>
<reference evidence="1" key="1">
    <citation type="submission" date="2025-08" db="UniProtKB">
        <authorList>
            <consortium name="Ensembl"/>
        </authorList>
    </citation>
    <scope>IDENTIFICATION</scope>
</reference>
<evidence type="ECO:0000313" key="2">
    <source>
        <dbReference type="Proteomes" id="UP000472260"/>
    </source>
</evidence>
<evidence type="ECO:0000313" key="1">
    <source>
        <dbReference type="Ensembl" id="ENSSANP00000089285.1"/>
    </source>
</evidence>
<reference evidence="1" key="2">
    <citation type="submission" date="2025-09" db="UniProtKB">
        <authorList>
            <consortium name="Ensembl"/>
        </authorList>
    </citation>
    <scope>IDENTIFICATION</scope>
</reference>